<feature type="compositionally biased region" description="Basic and acidic residues" evidence="2">
    <location>
        <begin position="1"/>
        <end position="13"/>
    </location>
</feature>
<feature type="compositionally biased region" description="Basic and acidic residues" evidence="2">
    <location>
        <begin position="37"/>
        <end position="47"/>
    </location>
</feature>
<feature type="coiled-coil region" evidence="1">
    <location>
        <begin position="156"/>
        <end position="183"/>
    </location>
</feature>
<sequence>MNKEELSRMREGTDPSSENAEGHPEGLQLEIMNQNHENPDPLMEKTTKTCSRKKTKYNCTVVRRSLRFQNGILPAGNENTEPVLEDTTAGESGSAEEQPAHKMHGSTSGDKSLEEKVDYIMQLLEARNSKAGGKHSSFCESPESMYKSSYADSQKIEALANENHKLSMKLEIALAKLEAYESRTHAFSEMAEKLKDVIVVSNLSKVTETAVNLSSQTADGALVPQEEFLSHFLNRKRRNAQSPKAAAKRKKQEKKANRRYC</sequence>
<gene>
    <name evidence="3" type="ORF">C1H46_005424</name>
</gene>
<dbReference type="Proteomes" id="UP000315295">
    <property type="component" value="Unassembled WGS sequence"/>
</dbReference>
<name>A0A540NDD7_MALBA</name>
<evidence type="ECO:0000256" key="2">
    <source>
        <dbReference type="SAM" id="MobiDB-lite"/>
    </source>
</evidence>
<evidence type="ECO:0000313" key="3">
    <source>
        <dbReference type="EMBL" id="TQE09041.1"/>
    </source>
</evidence>
<dbReference type="PANTHER" id="PTHR38936:SF1">
    <property type="entry name" value="DUF641 DOMAIN-CONTAINING PROTEIN"/>
    <property type="match status" value="1"/>
</dbReference>
<dbReference type="EMBL" id="VIEB01000062">
    <property type="protein sequence ID" value="TQE09041.1"/>
    <property type="molecule type" value="Genomic_DNA"/>
</dbReference>
<feature type="region of interest" description="Disordered" evidence="2">
    <location>
        <begin position="1"/>
        <end position="50"/>
    </location>
</feature>
<keyword evidence="4" id="KW-1185">Reference proteome</keyword>
<proteinExistence type="predicted"/>
<protein>
    <submittedName>
        <fullName evidence="3">Uncharacterized protein</fullName>
    </submittedName>
</protein>
<dbReference type="AlphaFoldDB" id="A0A540NDD7"/>
<feature type="compositionally biased region" description="Basic residues" evidence="2">
    <location>
        <begin position="246"/>
        <end position="261"/>
    </location>
</feature>
<keyword evidence="1" id="KW-0175">Coiled coil</keyword>
<feature type="region of interest" description="Disordered" evidence="2">
    <location>
        <begin position="72"/>
        <end position="112"/>
    </location>
</feature>
<evidence type="ECO:0000256" key="1">
    <source>
        <dbReference type="SAM" id="Coils"/>
    </source>
</evidence>
<dbReference type="PANTHER" id="PTHR38936">
    <property type="entry name" value="TITIN-LIKE ISOFORM X2"/>
    <property type="match status" value="1"/>
</dbReference>
<evidence type="ECO:0000313" key="4">
    <source>
        <dbReference type="Proteomes" id="UP000315295"/>
    </source>
</evidence>
<organism evidence="3 4">
    <name type="scientific">Malus baccata</name>
    <name type="common">Siberian crab apple</name>
    <name type="synonym">Pyrus baccata</name>
    <dbReference type="NCBI Taxonomy" id="106549"/>
    <lineage>
        <taxon>Eukaryota</taxon>
        <taxon>Viridiplantae</taxon>
        <taxon>Streptophyta</taxon>
        <taxon>Embryophyta</taxon>
        <taxon>Tracheophyta</taxon>
        <taxon>Spermatophyta</taxon>
        <taxon>Magnoliopsida</taxon>
        <taxon>eudicotyledons</taxon>
        <taxon>Gunneridae</taxon>
        <taxon>Pentapetalae</taxon>
        <taxon>rosids</taxon>
        <taxon>fabids</taxon>
        <taxon>Rosales</taxon>
        <taxon>Rosaceae</taxon>
        <taxon>Amygdaloideae</taxon>
        <taxon>Maleae</taxon>
        <taxon>Malus</taxon>
    </lineage>
</organism>
<comment type="caution">
    <text evidence="3">The sequence shown here is derived from an EMBL/GenBank/DDBJ whole genome shotgun (WGS) entry which is preliminary data.</text>
</comment>
<accession>A0A540NDD7</accession>
<reference evidence="3 4" key="1">
    <citation type="journal article" date="2019" name="G3 (Bethesda)">
        <title>Sequencing of a Wild Apple (Malus baccata) Genome Unravels the Differences Between Cultivated and Wild Apple Species Regarding Disease Resistance and Cold Tolerance.</title>
        <authorList>
            <person name="Chen X."/>
        </authorList>
    </citation>
    <scope>NUCLEOTIDE SEQUENCE [LARGE SCALE GENOMIC DNA]</scope>
    <source>
        <strain evidence="4">cv. Shandingzi</strain>
        <tissue evidence="3">Leaves</tissue>
    </source>
</reference>
<feature type="region of interest" description="Disordered" evidence="2">
    <location>
        <begin position="234"/>
        <end position="261"/>
    </location>
</feature>